<name>A0A8H4PE60_9HYPO</name>
<keyword evidence="3" id="KW-1185">Reference proteome</keyword>
<dbReference type="Proteomes" id="UP000554235">
    <property type="component" value="Unassembled WGS sequence"/>
</dbReference>
<feature type="compositionally biased region" description="Polar residues" evidence="1">
    <location>
        <begin position="308"/>
        <end position="319"/>
    </location>
</feature>
<evidence type="ECO:0000256" key="1">
    <source>
        <dbReference type="SAM" id="MobiDB-lite"/>
    </source>
</evidence>
<feature type="region of interest" description="Disordered" evidence="1">
    <location>
        <begin position="1"/>
        <end position="84"/>
    </location>
</feature>
<organism evidence="2 3">
    <name type="scientific">Fusarium albosuccineum</name>
    <dbReference type="NCBI Taxonomy" id="1237068"/>
    <lineage>
        <taxon>Eukaryota</taxon>
        <taxon>Fungi</taxon>
        <taxon>Dikarya</taxon>
        <taxon>Ascomycota</taxon>
        <taxon>Pezizomycotina</taxon>
        <taxon>Sordariomycetes</taxon>
        <taxon>Hypocreomycetidae</taxon>
        <taxon>Hypocreales</taxon>
        <taxon>Nectriaceae</taxon>
        <taxon>Fusarium</taxon>
        <taxon>Fusarium decemcellulare species complex</taxon>
    </lineage>
</organism>
<reference evidence="2 3" key="1">
    <citation type="submission" date="2020-01" db="EMBL/GenBank/DDBJ databases">
        <title>Identification and distribution of gene clusters putatively required for synthesis of sphingolipid metabolism inhibitors in phylogenetically diverse species of the filamentous fungus Fusarium.</title>
        <authorList>
            <person name="Kim H.-S."/>
            <person name="Busman M."/>
            <person name="Brown D.W."/>
            <person name="Divon H."/>
            <person name="Uhlig S."/>
            <person name="Proctor R.H."/>
        </authorList>
    </citation>
    <scope>NUCLEOTIDE SEQUENCE [LARGE SCALE GENOMIC DNA]</scope>
    <source>
        <strain evidence="2 3">NRRL 20459</strain>
    </source>
</reference>
<feature type="region of interest" description="Disordered" evidence="1">
    <location>
        <begin position="196"/>
        <end position="390"/>
    </location>
</feature>
<comment type="caution">
    <text evidence="2">The sequence shown here is derived from an EMBL/GenBank/DDBJ whole genome shotgun (WGS) entry which is preliminary data.</text>
</comment>
<gene>
    <name evidence="2" type="ORF">FALBO_15246</name>
</gene>
<accession>A0A8H4PE60</accession>
<evidence type="ECO:0000313" key="3">
    <source>
        <dbReference type="Proteomes" id="UP000554235"/>
    </source>
</evidence>
<dbReference type="AlphaFoldDB" id="A0A8H4PE60"/>
<feature type="compositionally biased region" description="Basic residues" evidence="1">
    <location>
        <begin position="381"/>
        <end position="390"/>
    </location>
</feature>
<feature type="region of interest" description="Disordered" evidence="1">
    <location>
        <begin position="97"/>
        <end position="130"/>
    </location>
</feature>
<dbReference type="OrthoDB" id="6077919at2759"/>
<feature type="compositionally biased region" description="Low complexity" evidence="1">
    <location>
        <begin position="1"/>
        <end position="16"/>
    </location>
</feature>
<feature type="compositionally biased region" description="Low complexity" evidence="1">
    <location>
        <begin position="320"/>
        <end position="336"/>
    </location>
</feature>
<feature type="compositionally biased region" description="Basic and acidic residues" evidence="1">
    <location>
        <begin position="230"/>
        <end position="244"/>
    </location>
</feature>
<protein>
    <submittedName>
        <fullName evidence="2">Transcriptional regulator prz1</fullName>
    </submittedName>
</protein>
<proteinExistence type="predicted"/>
<feature type="compositionally biased region" description="Polar residues" evidence="1">
    <location>
        <begin position="250"/>
        <end position="261"/>
    </location>
</feature>
<feature type="compositionally biased region" description="Pro residues" evidence="1">
    <location>
        <begin position="45"/>
        <end position="55"/>
    </location>
</feature>
<feature type="compositionally biased region" description="Basic and acidic residues" evidence="1">
    <location>
        <begin position="337"/>
        <end position="368"/>
    </location>
</feature>
<dbReference type="EMBL" id="JAADYS010002611">
    <property type="protein sequence ID" value="KAF4457262.1"/>
    <property type="molecule type" value="Genomic_DNA"/>
</dbReference>
<sequence length="390" mass="41636">MTTATQHQQHPPSQTHLGFVADTFDPDEVVPRGSPLMTPLRPKLEPSPSPPPDIPPAQVSLSPTSIDGRDKSNRHKVRPTSGDAVLVAYLDNGRDPEIARRAGFEGLPNDDDSPDEESRQDRPADNNVMSGPLLRHLAADALQVAAFGTPARLPISGPKSISDISIPTGQLSINDEPPATTAPSAAYISVARVTSPLTTSSGPLPPLHGGSAPPGESKESLPSLRSTFGEIRDLAPERLPEKDLGAPSGPATTFPASSPASNLPRFSLTNHPSSPVSPPDVFRTLSPHSTNAHNIHYYGPSAHPRTTADYTSSSSNAGETPSTDHSASTPATSTSITDHREHKYPRPDNLQRHVRVHHVDKDKDDPLLRDVLAQRPDGPNRGRRRRGPPS</sequence>
<evidence type="ECO:0000313" key="2">
    <source>
        <dbReference type="EMBL" id="KAF4457262.1"/>
    </source>
</evidence>